<gene>
    <name evidence="15" type="ORF">CAL65_00475</name>
</gene>
<evidence type="ECO:0000256" key="2">
    <source>
        <dbReference type="ARBA" id="ARBA00022448"/>
    </source>
</evidence>
<dbReference type="InterPro" id="IPR036942">
    <property type="entry name" value="Beta-barrel_TonB_sf"/>
</dbReference>
<dbReference type="GO" id="GO:0033214">
    <property type="term" value="P:siderophore-iron import into cell"/>
    <property type="evidence" value="ECO:0007669"/>
    <property type="project" value="TreeGrafter"/>
</dbReference>
<comment type="caution">
    <text evidence="15">The sequence shown here is derived from an EMBL/GenBank/DDBJ whole genome shotgun (WGS) entry which is preliminary data.</text>
</comment>
<keyword evidence="6" id="KW-0408">Iron</keyword>
<dbReference type="OrthoDB" id="6046653at2"/>
<comment type="similarity">
    <text evidence="10 11">Belongs to the TonB-dependent receptor family.</text>
</comment>
<keyword evidence="16" id="KW-1185">Reference proteome</keyword>
<dbReference type="Gene3D" id="3.55.50.30">
    <property type="match status" value="1"/>
</dbReference>
<comment type="subcellular location">
    <subcellularLocation>
        <location evidence="1 10">Cell outer membrane</location>
        <topology evidence="1 10">Multi-pass membrane protein</topology>
    </subcellularLocation>
</comment>
<evidence type="ECO:0000256" key="13">
    <source>
        <dbReference type="SAM" id="SignalP"/>
    </source>
</evidence>
<keyword evidence="4" id="KW-0406">Ion transport</keyword>
<evidence type="ECO:0000256" key="3">
    <source>
        <dbReference type="ARBA" id="ARBA00022452"/>
    </source>
</evidence>
<feature type="region of interest" description="Disordered" evidence="12">
    <location>
        <begin position="268"/>
        <end position="287"/>
    </location>
</feature>
<dbReference type="SMART" id="SM00965">
    <property type="entry name" value="STN"/>
    <property type="match status" value="1"/>
</dbReference>
<sequence>MGCNKLIRRTVGWCVLLAGGLLALTLHAAESAHRFDIPPGGLDQTLTQFALQAGLVLYLDPALAQGQTSPGLQGEYRPRHGLSLLLSGTGLTYREDADSGAIAIVPRAAIAASERQSLPALLIEARPWSPGDDAYTGSGSANVLTQRDIELFRGSSVGDIFQGTPGVLVGENRNSGGLDLNIRGMQGQGRVPVLIDGSRQETTVHRGYAGVASRSYVDPDLIGGIRIDKGPSMTAEGSGAVGGLVSMRTLEPNDIIKDGKDFGVRLRGTAIGNNSGRTPSPGTPAGYNTGNPFAGAAVYRTDCIVASLCQGEYALPERFAPEAGMDRPGLLEPKSHAASVAVAGRLAWADLLAAYAERRQGNYYAGRHGRTPSIDLSDVRELPFYTEVRPVLRGASRFRGGERIVNSNYESQSVLLKGQLWLPREQNLELSYLNYRSTYGELMPSQLMWFDQVRQTASSEVTANTYTARYRWDPFASDYFDLRANLWHTDTRSSNDPYFVPGADGEPMEMGGTGSEHYRRWGADLSNSMRFEGFGRLEARYGGSAQLEKLRPRGEIAEDTPSDNRDGDRHELSAFAALEYQPLPSVTLEAGIRHTRFRSKDNTPMAIDPGNEYCPEPDGDGGCLPFTYRSRNHGTVPMAGLTWEPVAGIRLYARYAEALRMPSLFETTQGFSVAPTPGLDLKPEHAYHREVGINMLRHGLLGESDRLGLRIAYFRNRVKDYITRTPRNLWEEETDNFQQNMFRIRNIESASFHGYEVSAEYDAGWLFGEFGGTWYSNIETCHEGSYRRQSCTDYGVPRSYINNMIPPTGIAAPPSAHGYSSSSWSLALAAPSWGSAPRFLPLTARNSRALPRRCPGTAIACTTCSPATGPTTPSASISTSTTSRTVTTSTRSA</sequence>
<dbReference type="InterPro" id="IPR039426">
    <property type="entry name" value="TonB-dep_rcpt-like"/>
</dbReference>
<evidence type="ECO:0000256" key="5">
    <source>
        <dbReference type="ARBA" id="ARBA00022692"/>
    </source>
</evidence>
<dbReference type="Gene3D" id="2.40.170.20">
    <property type="entry name" value="TonB-dependent receptor, beta-barrel domain"/>
    <property type="match status" value="1"/>
</dbReference>
<dbReference type="SUPFAM" id="SSF56935">
    <property type="entry name" value="Porins"/>
    <property type="match status" value="1"/>
</dbReference>
<reference evidence="16" key="1">
    <citation type="submission" date="2017-05" db="EMBL/GenBank/DDBJ databases">
        <authorList>
            <person name="Sharma S."/>
            <person name="Sidhu C."/>
            <person name="Pinnaka A.K."/>
        </authorList>
    </citation>
    <scope>NUCLEOTIDE SEQUENCE [LARGE SCALE GENOMIC DNA]</scope>
    <source>
        <strain evidence="16">AK93</strain>
    </source>
</reference>
<dbReference type="EMBL" id="NFZW01000001">
    <property type="protein sequence ID" value="RFA39332.1"/>
    <property type="molecule type" value="Genomic_DNA"/>
</dbReference>
<keyword evidence="3 10" id="KW-1134">Transmembrane beta strand</keyword>
<dbReference type="PANTHER" id="PTHR30442:SF0">
    <property type="entry name" value="FE(3+) DICITRATE TRANSPORT PROTEIN FECA"/>
    <property type="match status" value="1"/>
</dbReference>
<feature type="chain" id="PRO_5017563771" description="Secretin/TonB short N-terminal domain-containing protein" evidence="13">
    <location>
        <begin position="29"/>
        <end position="893"/>
    </location>
</feature>
<dbReference type="Pfam" id="PF00593">
    <property type="entry name" value="TonB_dep_Rec_b-barrel"/>
    <property type="match status" value="1"/>
</dbReference>
<dbReference type="Proteomes" id="UP000256763">
    <property type="component" value="Unassembled WGS sequence"/>
</dbReference>
<evidence type="ECO:0000256" key="10">
    <source>
        <dbReference type="PROSITE-ProRule" id="PRU01360"/>
    </source>
</evidence>
<organism evidence="15 16">
    <name type="scientific">Alkalilimnicola ehrlichii</name>
    <dbReference type="NCBI Taxonomy" id="351052"/>
    <lineage>
        <taxon>Bacteria</taxon>
        <taxon>Pseudomonadati</taxon>
        <taxon>Pseudomonadota</taxon>
        <taxon>Gammaproteobacteria</taxon>
        <taxon>Chromatiales</taxon>
        <taxon>Ectothiorhodospiraceae</taxon>
        <taxon>Alkalilimnicola</taxon>
    </lineage>
</organism>
<name>A0A3E0X3C1_9GAMM</name>
<keyword evidence="4" id="KW-0410">Iron transport</keyword>
<evidence type="ECO:0000256" key="8">
    <source>
        <dbReference type="ARBA" id="ARBA00023136"/>
    </source>
</evidence>
<dbReference type="InterPro" id="IPR012910">
    <property type="entry name" value="Plug_dom"/>
</dbReference>
<dbReference type="InterPro" id="IPR037066">
    <property type="entry name" value="Plug_dom_sf"/>
</dbReference>
<evidence type="ECO:0000259" key="14">
    <source>
        <dbReference type="SMART" id="SM00965"/>
    </source>
</evidence>
<evidence type="ECO:0000313" key="16">
    <source>
        <dbReference type="Proteomes" id="UP000256763"/>
    </source>
</evidence>
<proteinExistence type="inferred from homology"/>
<keyword evidence="13" id="KW-0732">Signal</keyword>
<evidence type="ECO:0000256" key="9">
    <source>
        <dbReference type="ARBA" id="ARBA00023237"/>
    </source>
</evidence>
<evidence type="ECO:0000256" key="12">
    <source>
        <dbReference type="SAM" id="MobiDB-lite"/>
    </source>
</evidence>
<dbReference type="GO" id="GO:0009279">
    <property type="term" value="C:cell outer membrane"/>
    <property type="evidence" value="ECO:0007669"/>
    <property type="project" value="UniProtKB-SubCell"/>
</dbReference>
<feature type="domain" description="Secretin/TonB short N-terminal" evidence="14">
    <location>
        <begin position="55"/>
        <end position="107"/>
    </location>
</feature>
<feature type="signal peptide" evidence="13">
    <location>
        <begin position="1"/>
        <end position="28"/>
    </location>
</feature>
<accession>A0A3E0X3C1</accession>
<dbReference type="Pfam" id="PF07715">
    <property type="entry name" value="Plug"/>
    <property type="match status" value="1"/>
</dbReference>
<evidence type="ECO:0000256" key="6">
    <source>
        <dbReference type="ARBA" id="ARBA00023004"/>
    </source>
</evidence>
<keyword evidence="8 10" id="KW-0472">Membrane</keyword>
<keyword evidence="5 10" id="KW-0812">Transmembrane</keyword>
<dbReference type="RefSeq" id="WP_116300713.1">
    <property type="nucleotide sequence ID" value="NZ_NFZV01000001.1"/>
</dbReference>
<protein>
    <recommendedName>
        <fullName evidence="14">Secretin/TonB short N-terminal domain-containing protein</fullName>
    </recommendedName>
</protein>
<dbReference type="PANTHER" id="PTHR30442">
    <property type="entry name" value="IRON III DICITRATE TRANSPORT PROTEIN FECA"/>
    <property type="match status" value="1"/>
</dbReference>
<keyword evidence="7 11" id="KW-0798">TonB box</keyword>
<evidence type="ECO:0000313" key="15">
    <source>
        <dbReference type="EMBL" id="RFA39332.1"/>
    </source>
</evidence>
<keyword evidence="9 10" id="KW-0998">Cell outer membrane</keyword>
<evidence type="ECO:0000256" key="7">
    <source>
        <dbReference type="ARBA" id="ARBA00023077"/>
    </source>
</evidence>
<evidence type="ECO:0000256" key="11">
    <source>
        <dbReference type="RuleBase" id="RU003357"/>
    </source>
</evidence>
<evidence type="ECO:0000256" key="1">
    <source>
        <dbReference type="ARBA" id="ARBA00004571"/>
    </source>
</evidence>
<dbReference type="Gene3D" id="2.170.130.10">
    <property type="entry name" value="TonB-dependent receptor, plug domain"/>
    <property type="match status" value="1"/>
</dbReference>
<keyword evidence="2 10" id="KW-0813">Transport</keyword>
<dbReference type="AlphaFoldDB" id="A0A3E0X3C1"/>
<feature type="compositionally biased region" description="Polar residues" evidence="12">
    <location>
        <begin position="271"/>
        <end position="287"/>
    </location>
</feature>
<evidence type="ECO:0000256" key="4">
    <source>
        <dbReference type="ARBA" id="ARBA00022496"/>
    </source>
</evidence>
<feature type="region of interest" description="Disordered" evidence="12">
    <location>
        <begin position="868"/>
        <end position="893"/>
    </location>
</feature>
<dbReference type="InterPro" id="IPR000531">
    <property type="entry name" value="Beta-barrel_TonB"/>
</dbReference>
<dbReference type="InterPro" id="IPR011662">
    <property type="entry name" value="Secretin/TonB_short_N"/>
</dbReference>
<dbReference type="PROSITE" id="PS52016">
    <property type="entry name" value="TONB_DEPENDENT_REC_3"/>
    <property type="match status" value="1"/>
</dbReference>